<name>A0AAE0KMQ9_9PEZI</name>
<evidence type="ECO:0000313" key="1">
    <source>
        <dbReference type="EMBL" id="KAK3379090.1"/>
    </source>
</evidence>
<evidence type="ECO:0008006" key="3">
    <source>
        <dbReference type="Google" id="ProtNLM"/>
    </source>
</evidence>
<dbReference type="Gene3D" id="1.25.40.20">
    <property type="entry name" value="Ankyrin repeat-containing domain"/>
    <property type="match status" value="1"/>
</dbReference>
<organism evidence="1 2">
    <name type="scientific">Lasiosphaeria ovina</name>
    <dbReference type="NCBI Taxonomy" id="92902"/>
    <lineage>
        <taxon>Eukaryota</taxon>
        <taxon>Fungi</taxon>
        <taxon>Dikarya</taxon>
        <taxon>Ascomycota</taxon>
        <taxon>Pezizomycotina</taxon>
        <taxon>Sordariomycetes</taxon>
        <taxon>Sordariomycetidae</taxon>
        <taxon>Sordariales</taxon>
        <taxon>Lasiosphaeriaceae</taxon>
        <taxon>Lasiosphaeria</taxon>
    </lineage>
</organism>
<reference evidence="1" key="1">
    <citation type="journal article" date="2023" name="Mol. Phylogenet. Evol.">
        <title>Genome-scale phylogeny and comparative genomics of the fungal order Sordariales.</title>
        <authorList>
            <person name="Hensen N."/>
            <person name="Bonometti L."/>
            <person name="Westerberg I."/>
            <person name="Brannstrom I.O."/>
            <person name="Guillou S."/>
            <person name="Cros-Aarteil S."/>
            <person name="Calhoun S."/>
            <person name="Haridas S."/>
            <person name="Kuo A."/>
            <person name="Mondo S."/>
            <person name="Pangilinan J."/>
            <person name="Riley R."/>
            <person name="LaButti K."/>
            <person name="Andreopoulos B."/>
            <person name="Lipzen A."/>
            <person name="Chen C."/>
            <person name="Yan M."/>
            <person name="Daum C."/>
            <person name="Ng V."/>
            <person name="Clum A."/>
            <person name="Steindorff A."/>
            <person name="Ohm R.A."/>
            <person name="Martin F."/>
            <person name="Silar P."/>
            <person name="Natvig D.O."/>
            <person name="Lalanne C."/>
            <person name="Gautier V."/>
            <person name="Ament-Velasquez S.L."/>
            <person name="Kruys A."/>
            <person name="Hutchinson M.I."/>
            <person name="Powell A.J."/>
            <person name="Barry K."/>
            <person name="Miller A.N."/>
            <person name="Grigoriev I.V."/>
            <person name="Debuchy R."/>
            <person name="Gladieux P."/>
            <person name="Hiltunen Thoren M."/>
            <person name="Johannesson H."/>
        </authorList>
    </citation>
    <scope>NUCLEOTIDE SEQUENCE</scope>
    <source>
        <strain evidence="1">CBS 958.72</strain>
    </source>
</reference>
<protein>
    <recommendedName>
        <fullName evidence="3">Ankyrin repeat protein</fullName>
    </recommendedName>
</protein>
<proteinExistence type="predicted"/>
<evidence type="ECO:0000313" key="2">
    <source>
        <dbReference type="Proteomes" id="UP001287356"/>
    </source>
</evidence>
<accession>A0AAE0KMQ9</accession>
<dbReference type="Proteomes" id="UP001287356">
    <property type="component" value="Unassembled WGS sequence"/>
</dbReference>
<comment type="caution">
    <text evidence="1">The sequence shown here is derived from an EMBL/GenBank/DDBJ whole genome shotgun (WGS) entry which is preliminary data.</text>
</comment>
<dbReference type="EMBL" id="JAULSN010000002">
    <property type="protein sequence ID" value="KAK3379090.1"/>
    <property type="molecule type" value="Genomic_DNA"/>
</dbReference>
<dbReference type="AlphaFoldDB" id="A0AAE0KMQ9"/>
<keyword evidence="2" id="KW-1185">Reference proteome</keyword>
<gene>
    <name evidence="1" type="ORF">B0T24DRAFT_694472</name>
</gene>
<sequence length="336" mass="36773">MATTFLILSDAHDDAFPDPASLPGKVDVVLHYGDLTMIGGPSKYKKSIANSRLDLAPAFGASGGRAAVEGPRPQPSRRLEKHAFRAPKMTGNTVYLGERIFTDGLLRVTKARTNSIYDQEVEGRSASTCTTGPHIPPTTLPTALDSSICLLMVQMSSLGREGQSPIHIAGQGLKHNDRTISGYWRVAALRIFLDHGANPNLLDSEGLPLLAKRPMCRTPCESCSGRVPMQRLEPETPCSGLFLTRIVRCWRCLLLDNGVSVDSPDEKRHSRAVDYILIDSRKVYALLCTAFAEELNSSVSSSIPLLRALVTRGADLYLPLNDDKTMIHFLFQFPQA</sequence>
<dbReference type="InterPro" id="IPR036770">
    <property type="entry name" value="Ankyrin_rpt-contain_sf"/>
</dbReference>
<reference evidence="1" key="2">
    <citation type="submission" date="2023-06" db="EMBL/GenBank/DDBJ databases">
        <authorList>
            <consortium name="Lawrence Berkeley National Laboratory"/>
            <person name="Haridas S."/>
            <person name="Hensen N."/>
            <person name="Bonometti L."/>
            <person name="Westerberg I."/>
            <person name="Brannstrom I.O."/>
            <person name="Guillou S."/>
            <person name="Cros-Aarteil S."/>
            <person name="Calhoun S."/>
            <person name="Kuo A."/>
            <person name="Mondo S."/>
            <person name="Pangilinan J."/>
            <person name="Riley R."/>
            <person name="Labutti K."/>
            <person name="Andreopoulos B."/>
            <person name="Lipzen A."/>
            <person name="Chen C."/>
            <person name="Yanf M."/>
            <person name="Daum C."/>
            <person name="Ng V."/>
            <person name="Clum A."/>
            <person name="Steindorff A."/>
            <person name="Ohm R."/>
            <person name="Martin F."/>
            <person name="Silar P."/>
            <person name="Natvig D."/>
            <person name="Lalanne C."/>
            <person name="Gautier V."/>
            <person name="Ament-Velasquez S.L."/>
            <person name="Kruys A."/>
            <person name="Hutchinson M.I."/>
            <person name="Powell A.J."/>
            <person name="Barry K."/>
            <person name="Miller A.N."/>
            <person name="Grigoriev I.V."/>
            <person name="Debuchy R."/>
            <person name="Gladieux P."/>
            <person name="Thoren M.H."/>
            <person name="Johannesson H."/>
        </authorList>
    </citation>
    <scope>NUCLEOTIDE SEQUENCE</scope>
    <source>
        <strain evidence="1">CBS 958.72</strain>
    </source>
</reference>